<dbReference type="EMBL" id="BAABCB010000002">
    <property type="protein sequence ID" value="GAA4240045.1"/>
    <property type="molecule type" value="Genomic_DNA"/>
</dbReference>
<accession>A0ABP8CKA9</accession>
<name>A0ABP8CKA9_9FLAO</name>
<reference evidence="2" key="1">
    <citation type="journal article" date="2019" name="Int. J. Syst. Evol. Microbiol.">
        <title>The Global Catalogue of Microorganisms (GCM) 10K type strain sequencing project: providing services to taxonomists for standard genome sequencing and annotation.</title>
        <authorList>
            <consortium name="The Broad Institute Genomics Platform"/>
            <consortium name="The Broad Institute Genome Sequencing Center for Infectious Disease"/>
            <person name="Wu L."/>
            <person name="Ma J."/>
        </authorList>
    </citation>
    <scope>NUCLEOTIDE SEQUENCE [LARGE SCALE GENOMIC DNA]</scope>
    <source>
        <strain evidence="2">JCM 17633</strain>
    </source>
</reference>
<protein>
    <submittedName>
        <fullName evidence="1">Immunity 53 family protein</fullName>
    </submittedName>
</protein>
<dbReference type="InterPro" id="IPR028228">
    <property type="entry name" value="Imm53"/>
</dbReference>
<evidence type="ECO:0000313" key="2">
    <source>
        <dbReference type="Proteomes" id="UP001501682"/>
    </source>
</evidence>
<dbReference type="RefSeq" id="WP_344711806.1">
    <property type="nucleotide sequence ID" value="NZ_BAABCB010000002.1"/>
</dbReference>
<gene>
    <name evidence="1" type="ORF">GCM10022292_00860</name>
</gene>
<sequence>MIYGEHTAYLVTLLNDKTYNKRIGMEILEWIQDWFKSNCDGDWEKGEVIQITTLDTPGWEVEIDISKTSIANLEIKWILNEINRQDWYGVKVENSKFFAAGDASKLIFLLDLFKQMIDKIENE</sequence>
<keyword evidence="2" id="KW-1185">Reference proteome</keyword>
<proteinExistence type="predicted"/>
<comment type="caution">
    <text evidence="1">The sequence shown here is derived from an EMBL/GenBank/DDBJ whole genome shotgun (WGS) entry which is preliminary data.</text>
</comment>
<dbReference type="Pfam" id="PF15580">
    <property type="entry name" value="Imm53"/>
    <property type="match status" value="1"/>
</dbReference>
<dbReference type="Proteomes" id="UP001501682">
    <property type="component" value="Unassembled WGS sequence"/>
</dbReference>
<evidence type="ECO:0000313" key="1">
    <source>
        <dbReference type="EMBL" id="GAA4240045.1"/>
    </source>
</evidence>
<organism evidence="1 2">
    <name type="scientific">Winogradskyella damuponensis</name>
    <dbReference type="NCBI Taxonomy" id="943939"/>
    <lineage>
        <taxon>Bacteria</taxon>
        <taxon>Pseudomonadati</taxon>
        <taxon>Bacteroidota</taxon>
        <taxon>Flavobacteriia</taxon>
        <taxon>Flavobacteriales</taxon>
        <taxon>Flavobacteriaceae</taxon>
        <taxon>Winogradskyella</taxon>
    </lineage>
</organism>